<gene>
    <name evidence="2" type="ORF">EF096_10730</name>
</gene>
<organism evidence="2 3">
    <name type="scientific">Pseudomonas neustonica</name>
    <dbReference type="NCBI Taxonomy" id="2487346"/>
    <lineage>
        <taxon>Bacteria</taxon>
        <taxon>Pseudomonadati</taxon>
        <taxon>Pseudomonadota</taxon>
        <taxon>Gammaproteobacteria</taxon>
        <taxon>Pseudomonadales</taxon>
        <taxon>Pseudomonadaceae</taxon>
        <taxon>Pseudomonas</taxon>
    </lineage>
</organism>
<dbReference type="Proteomes" id="UP000275199">
    <property type="component" value="Unassembled WGS sequence"/>
</dbReference>
<proteinExistence type="predicted"/>
<comment type="caution">
    <text evidence="2">The sequence shown here is derived from an EMBL/GenBank/DDBJ whole genome shotgun (WGS) entry which is preliminary data.</text>
</comment>
<keyword evidence="3" id="KW-1185">Reference proteome</keyword>
<dbReference type="InterPro" id="IPR054232">
    <property type="entry name" value="DUF6957"/>
</dbReference>
<accession>A0ABX9XHS9</accession>
<evidence type="ECO:0000259" key="1">
    <source>
        <dbReference type="Pfam" id="PF22275"/>
    </source>
</evidence>
<sequence>MQGTSMTDEEALAYALNAFADSTFCLVRDWIWLDLDIPDRLQGELQLAGVKPVVMFAHNIVYDSARRWGESGAFVRSTALRSFSEGFVFQTRNTNYLLLGDGVRKRTDLKTLGLLI</sequence>
<reference evidence="2 3" key="1">
    <citation type="submission" date="2018-11" db="EMBL/GenBank/DDBJ databases">
        <authorList>
            <person name="Jang G.I."/>
            <person name="Hwang C.Y."/>
        </authorList>
    </citation>
    <scope>NUCLEOTIDE SEQUENCE [LARGE SCALE GENOMIC DNA]</scope>
    <source>
        <strain evidence="2 3">SSM26</strain>
    </source>
</reference>
<name>A0ABX9XHS9_9PSED</name>
<feature type="domain" description="DUF6957" evidence="1">
    <location>
        <begin position="2"/>
        <end position="111"/>
    </location>
</feature>
<evidence type="ECO:0000313" key="3">
    <source>
        <dbReference type="Proteomes" id="UP000275199"/>
    </source>
</evidence>
<dbReference type="Pfam" id="PF22275">
    <property type="entry name" value="DUF6957"/>
    <property type="match status" value="1"/>
</dbReference>
<protein>
    <recommendedName>
        <fullName evidence="1">DUF6957 domain-containing protein</fullName>
    </recommendedName>
</protein>
<evidence type="ECO:0000313" key="2">
    <source>
        <dbReference type="EMBL" id="ROZ84471.1"/>
    </source>
</evidence>
<dbReference type="EMBL" id="RKKU01000011">
    <property type="protein sequence ID" value="ROZ84471.1"/>
    <property type="molecule type" value="Genomic_DNA"/>
</dbReference>